<evidence type="ECO:0000313" key="2">
    <source>
        <dbReference type="EMBL" id="AMQ19463.1"/>
    </source>
</evidence>
<gene>
    <name evidence="2" type="ORF">A0127_09960</name>
</gene>
<feature type="coiled-coil region" evidence="1">
    <location>
        <begin position="185"/>
        <end position="219"/>
    </location>
</feature>
<evidence type="ECO:0000256" key="1">
    <source>
        <dbReference type="SAM" id="Coils"/>
    </source>
</evidence>
<dbReference type="GeneID" id="27140874"/>
<organism evidence="2 3">
    <name type="scientific">Thermococcus peptonophilus</name>
    <dbReference type="NCBI Taxonomy" id="53952"/>
    <lineage>
        <taxon>Archaea</taxon>
        <taxon>Methanobacteriati</taxon>
        <taxon>Methanobacteriota</taxon>
        <taxon>Thermococci</taxon>
        <taxon>Thermococcales</taxon>
        <taxon>Thermococcaceae</taxon>
        <taxon>Thermococcus</taxon>
    </lineage>
</organism>
<name>A0A142CXG1_9EURY</name>
<dbReference type="KEGG" id="tpep:A0127_09960"/>
<protein>
    <submittedName>
        <fullName evidence="2">Uncharacterized protein</fullName>
    </submittedName>
</protein>
<sequence>MKGMKVGALILVLFIGSLIPLTAAEGTEDNTTSVSTYSLENSTREQVIATQLVNVLERISKLAEERIEPIKDRLPENSNVLKDYEQAETYKVKALEEYNQRDYYNAILDGLTAMHYYRRALERIEEGREKATRIQARIQAQLERVSTYLGFVRKTIHLAERRGINVENLTRAYNETVKAYGAVLVDLKEKNLTRVVKDLEVLKERKSVLDDELRRVHEKLAYANAKEIVLEFLVRGEKGIQIAQNAIQAGQERGYNVNRLQENLDEFLTVYGSVKSLANKGEWGEALKLIQKNRATIGEFYRTVSAVIRGAREEELQEKVKNMKAFLWSFSERAKNDARALQELREKGVNTKRAEVQLRAAVNEVGVGIYLVRERKPEMARIHFENALNLLKNIEDFIRANS</sequence>
<dbReference type="EMBL" id="CP014750">
    <property type="protein sequence ID" value="AMQ19463.1"/>
    <property type="molecule type" value="Genomic_DNA"/>
</dbReference>
<evidence type="ECO:0000313" key="3">
    <source>
        <dbReference type="Proteomes" id="UP000073604"/>
    </source>
</evidence>
<dbReference type="STRING" id="53952.A0127_09960"/>
<accession>A0A142CXG1</accession>
<keyword evidence="1" id="KW-0175">Coiled coil</keyword>
<dbReference type="OrthoDB" id="96601at2157"/>
<dbReference type="RefSeq" id="WP_062390765.1">
    <property type="nucleotide sequence ID" value="NZ_CP014750.1"/>
</dbReference>
<proteinExistence type="predicted"/>
<dbReference type="Proteomes" id="UP000073604">
    <property type="component" value="Chromosome"/>
</dbReference>
<keyword evidence="3" id="KW-1185">Reference proteome</keyword>
<reference evidence="3" key="1">
    <citation type="submission" date="2016-03" db="EMBL/GenBank/DDBJ databases">
        <authorList>
            <person name="Oger P.M."/>
        </authorList>
    </citation>
    <scope>NUCLEOTIDE SEQUENCE [LARGE SCALE GENOMIC DNA]</scope>
    <source>
        <strain evidence="3">OG-1</strain>
    </source>
</reference>
<dbReference type="AlphaFoldDB" id="A0A142CXG1"/>